<dbReference type="InterPro" id="IPR009420">
    <property type="entry name" value="FlhE"/>
</dbReference>
<feature type="chain" id="PRO_5030718384" evidence="1">
    <location>
        <begin position="23"/>
        <end position="131"/>
    </location>
</feature>
<accession>A0A7W5DIR9</accession>
<dbReference type="AlphaFoldDB" id="A0A7W5DIR9"/>
<keyword evidence="1" id="KW-0732">Signal</keyword>
<keyword evidence="3" id="KW-1185">Reference proteome</keyword>
<proteinExistence type="predicted"/>
<protein>
    <submittedName>
        <fullName evidence="2">Flagellar protein FlhE</fullName>
    </submittedName>
</protein>
<keyword evidence="2" id="KW-0966">Cell projection</keyword>
<dbReference type="Pfam" id="PF06366">
    <property type="entry name" value="FlhE"/>
    <property type="match status" value="1"/>
</dbReference>
<sequence length="131" mass="14164">MRRYARVALGLLVAVVFGDLQAAGSWVANAPETRVSLTGRETASDALRPVGMQASDQAIHSLTWRYRLAPGSNLSVRLCHPAGCVPLSAMRGTTHALEGLAADEALEFRFFLPEGQRPETVGDLQVIVNHR</sequence>
<dbReference type="EMBL" id="JACHXQ010000001">
    <property type="protein sequence ID" value="MBB3182908.1"/>
    <property type="molecule type" value="Genomic_DNA"/>
</dbReference>
<feature type="signal peptide" evidence="1">
    <location>
        <begin position="1"/>
        <end position="22"/>
    </location>
</feature>
<dbReference type="RefSeq" id="WP_183313184.1">
    <property type="nucleotide sequence ID" value="NZ_JACHXQ010000001.1"/>
</dbReference>
<gene>
    <name evidence="2" type="ORF">FHR95_000432</name>
</gene>
<comment type="caution">
    <text evidence="2">The sequence shown here is derived from an EMBL/GenBank/DDBJ whole genome shotgun (WGS) entry which is preliminary data.</text>
</comment>
<organism evidence="2 3">
    <name type="scientific">Halomonas fontilapidosi</name>
    <dbReference type="NCBI Taxonomy" id="616675"/>
    <lineage>
        <taxon>Bacteria</taxon>
        <taxon>Pseudomonadati</taxon>
        <taxon>Pseudomonadota</taxon>
        <taxon>Gammaproteobacteria</taxon>
        <taxon>Oceanospirillales</taxon>
        <taxon>Halomonadaceae</taxon>
        <taxon>Halomonas</taxon>
    </lineage>
</organism>
<keyword evidence="2" id="KW-0282">Flagellum</keyword>
<name>A0A7W5DIR9_9GAMM</name>
<evidence type="ECO:0000313" key="2">
    <source>
        <dbReference type="EMBL" id="MBB3182908.1"/>
    </source>
</evidence>
<evidence type="ECO:0000256" key="1">
    <source>
        <dbReference type="SAM" id="SignalP"/>
    </source>
</evidence>
<evidence type="ECO:0000313" key="3">
    <source>
        <dbReference type="Proteomes" id="UP000563050"/>
    </source>
</evidence>
<keyword evidence="2" id="KW-0969">Cilium</keyword>
<dbReference type="Proteomes" id="UP000563050">
    <property type="component" value="Unassembled WGS sequence"/>
</dbReference>
<reference evidence="2 3" key="1">
    <citation type="submission" date="2020-08" db="EMBL/GenBank/DDBJ databases">
        <title>Genomic Encyclopedia of Type Strains, Phase III (KMG-III): the genomes of soil and plant-associated and newly described type strains.</title>
        <authorList>
            <person name="Whitman W."/>
        </authorList>
    </citation>
    <scope>NUCLEOTIDE SEQUENCE [LARGE SCALE GENOMIC DNA]</scope>
    <source>
        <strain evidence="2 3">CECT 7341</strain>
    </source>
</reference>